<keyword evidence="1" id="KW-0812">Transmembrane</keyword>
<dbReference type="InterPro" id="IPR010699">
    <property type="entry name" value="DUF1275"/>
</dbReference>
<dbReference type="AlphaFoldDB" id="A0A084JLH6"/>
<protein>
    <recommendedName>
        <fullName evidence="4">DUF1275 domain-containing protein</fullName>
    </recommendedName>
</protein>
<dbReference type="Proteomes" id="UP000028525">
    <property type="component" value="Unassembled WGS sequence"/>
</dbReference>
<proteinExistence type="predicted"/>
<keyword evidence="1" id="KW-0472">Membrane</keyword>
<comment type="caution">
    <text evidence="2">The sequence shown here is derived from an EMBL/GenBank/DDBJ whole genome shotgun (WGS) entry which is preliminary data.</text>
</comment>
<reference evidence="2 3" key="1">
    <citation type="submission" date="2014-07" db="EMBL/GenBank/DDBJ databases">
        <title>Draft genome of Clostridium celerecrescens 152B isolated from sediments associated with methane hydrate from Krishna Godavari basin.</title>
        <authorList>
            <person name="Honkalas V.S."/>
            <person name="Dabir A.P."/>
            <person name="Arora P."/>
            <person name="Dhakephalkar P.K."/>
        </authorList>
    </citation>
    <scope>NUCLEOTIDE SEQUENCE [LARGE SCALE GENOMIC DNA]</scope>
    <source>
        <strain evidence="2 3">152B</strain>
    </source>
</reference>
<sequence length="233" mass="26045">MGNELKIKFTDHIGFHMLLAATGGLMDAYSYVDRGNVFATGQTGNFVLAAIRFLTKDYKGMGQACVPIGAFWLGVFLARHIYYKIYKEKHTHWISGILFLEIVVLFLVGFVPNTLPHLFANTAVSFAAAVQFCTFRNFGGNASYAPVFCTGNMRSCAEMYYEGFVRKDKECRIRAYHYTGILSAFFVGALMGGGLSLWFGEKAIWLACVLLTVSWITVDIEKKGQKADHNSHR</sequence>
<dbReference type="OrthoDB" id="7057004at2"/>
<feature type="transmembrane region" description="Helical" evidence="1">
    <location>
        <begin position="93"/>
        <end position="112"/>
    </location>
</feature>
<gene>
    <name evidence="2" type="ORF">IO98_14190</name>
</gene>
<keyword evidence="3" id="KW-1185">Reference proteome</keyword>
<evidence type="ECO:0000256" key="1">
    <source>
        <dbReference type="SAM" id="Phobius"/>
    </source>
</evidence>
<name>A0A084JLH6_9FIRM</name>
<dbReference type="PANTHER" id="PTHR37314:SF4">
    <property type="entry name" value="UPF0700 TRANSMEMBRANE PROTEIN YOAK"/>
    <property type="match status" value="1"/>
</dbReference>
<dbReference type="EMBL" id="JPME01000015">
    <property type="protein sequence ID" value="KEZ89810.1"/>
    <property type="molecule type" value="Genomic_DNA"/>
</dbReference>
<dbReference type="Pfam" id="PF06912">
    <property type="entry name" value="DUF1275"/>
    <property type="match status" value="1"/>
</dbReference>
<evidence type="ECO:0000313" key="3">
    <source>
        <dbReference type="Proteomes" id="UP000028525"/>
    </source>
</evidence>
<dbReference type="RefSeq" id="WP_038282025.1">
    <property type="nucleotide sequence ID" value="NZ_JPME01000015.1"/>
</dbReference>
<organism evidence="2 3">
    <name type="scientific">Lacrimispora celerecrescens</name>
    <dbReference type="NCBI Taxonomy" id="29354"/>
    <lineage>
        <taxon>Bacteria</taxon>
        <taxon>Bacillati</taxon>
        <taxon>Bacillota</taxon>
        <taxon>Clostridia</taxon>
        <taxon>Lachnospirales</taxon>
        <taxon>Lachnospiraceae</taxon>
        <taxon>Lacrimispora</taxon>
    </lineage>
</organism>
<accession>A0A084JLH6</accession>
<feature type="transmembrane region" description="Helical" evidence="1">
    <location>
        <begin position="118"/>
        <end position="135"/>
    </location>
</feature>
<evidence type="ECO:0000313" key="2">
    <source>
        <dbReference type="EMBL" id="KEZ89810.1"/>
    </source>
</evidence>
<evidence type="ECO:0008006" key="4">
    <source>
        <dbReference type="Google" id="ProtNLM"/>
    </source>
</evidence>
<keyword evidence="1" id="KW-1133">Transmembrane helix</keyword>
<dbReference type="PANTHER" id="PTHR37314">
    <property type="entry name" value="SLR0142 PROTEIN"/>
    <property type="match status" value="1"/>
</dbReference>
<feature type="transmembrane region" description="Helical" evidence="1">
    <location>
        <begin position="203"/>
        <end position="220"/>
    </location>
</feature>
<feature type="transmembrane region" description="Helical" evidence="1">
    <location>
        <begin position="61"/>
        <end position="81"/>
    </location>
</feature>
<feature type="transmembrane region" description="Helical" evidence="1">
    <location>
        <begin position="175"/>
        <end position="197"/>
    </location>
</feature>
<dbReference type="STRING" id="29354.IO98_14190"/>
<feature type="transmembrane region" description="Helical" evidence="1">
    <location>
        <begin position="12"/>
        <end position="32"/>
    </location>
</feature>